<feature type="region of interest" description="Disordered" evidence="6">
    <location>
        <begin position="391"/>
        <end position="465"/>
    </location>
</feature>
<dbReference type="Proteomes" id="UP000193689">
    <property type="component" value="Unassembled WGS sequence"/>
</dbReference>
<dbReference type="Pfam" id="PF04658">
    <property type="entry name" value="TAFII55_N"/>
    <property type="match status" value="1"/>
</dbReference>
<gene>
    <name evidence="8" type="ORF">BCR38DRAFT_340530</name>
</gene>
<evidence type="ECO:0000256" key="4">
    <source>
        <dbReference type="ARBA" id="ARBA00023163"/>
    </source>
</evidence>
<evidence type="ECO:0000256" key="3">
    <source>
        <dbReference type="ARBA" id="ARBA00023015"/>
    </source>
</evidence>
<organism evidence="8 9">
    <name type="scientific">Pseudomassariella vexata</name>
    <dbReference type="NCBI Taxonomy" id="1141098"/>
    <lineage>
        <taxon>Eukaryota</taxon>
        <taxon>Fungi</taxon>
        <taxon>Dikarya</taxon>
        <taxon>Ascomycota</taxon>
        <taxon>Pezizomycotina</taxon>
        <taxon>Sordariomycetes</taxon>
        <taxon>Xylariomycetidae</taxon>
        <taxon>Amphisphaeriales</taxon>
        <taxon>Pseudomassariaceae</taxon>
        <taxon>Pseudomassariella</taxon>
    </lineage>
</organism>
<evidence type="ECO:0000256" key="6">
    <source>
        <dbReference type="SAM" id="MobiDB-lite"/>
    </source>
</evidence>
<feature type="compositionally biased region" description="Acidic residues" evidence="6">
    <location>
        <begin position="340"/>
        <end position="361"/>
    </location>
</feature>
<name>A0A1Y2E2Q8_9PEZI</name>
<dbReference type="GeneID" id="63772009"/>
<dbReference type="InterPro" id="IPR006751">
    <property type="entry name" value="TAFII55_prot_cons_reg"/>
</dbReference>
<dbReference type="InterPro" id="IPR037817">
    <property type="entry name" value="TAF7"/>
</dbReference>
<dbReference type="PANTHER" id="PTHR12228">
    <property type="entry name" value="TRANSCRIPTION INITIATION FACTOR TFIID 55 KD SUBUNIT-RELATED"/>
    <property type="match status" value="1"/>
</dbReference>
<dbReference type="InParanoid" id="A0A1Y2E2Q8"/>
<feature type="compositionally biased region" description="Acidic residues" evidence="6">
    <location>
        <begin position="425"/>
        <end position="454"/>
    </location>
</feature>
<keyword evidence="5" id="KW-0539">Nucleus</keyword>
<feature type="compositionally biased region" description="Polar residues" evidence="6">
    <location>
        <begin position="55"/>
        <end position="64"/>
    </location>
</feature>
<reference evidence="8 9" key="1">
    <citation type="submission" date="2016-07" db="EMBL/GenBank/DDBJ databases">
        <title>Pervasive Adenine N6-methylation of Active Genes in Fungi.</title>
        <authorList>
            <consortium name="DOE Joint Genome Institute"/>
            <person name="Mondo S.J."/>
            <person name="Dannebaum R.O."/>
            <person name="Kuo R.C."/>
            <person name="Labutti K."/>
            <person name="Haridas S."/>
            <person name="Kuo A."/>
            <person name="Salamov A."/>
            <person name="Ahrendt S.R."/>
            <person name="Lipzen A."/>
            <person name="Sullivan W."/>
            <person name="Andreopoulos W.B."/>
            <person name="Clum A."/>
            <person name="Lindquist E."/>
            <person name="Daum C."/>
            <person name="Ramamoorthy G.K."/>
            <person name="Gryganskyi A."/>
            <person name="Culley D."/>
            <person name="Magnuson J.K."/>
            <person name="James T.Y."/>
            <person name="O'Malley M.A."/>
            <person name="Stajich J.E."/>
            <person name="Spatafora J.W."/>
            <person name="Visel A."/>
            <person name="Grigoriev I.V."/>
        </authorList>
    </citation>
    <scope>NUCLEOTIDE SEQUENCE [LARGE SCALE GENOMIC DNA]</scope>
    <source>
        <strain evidence="8 9">CBS 129021</strain>
    </source>
</reference>
<dbReference type="FunCoup" id="A0A1Y2E2Q8">
    <property type="interactions" value="194"/>
</dbReference>
<keyword evidence="3" id="KW-0805">Transcription regulation</keyword>
<feature type="compositionally biased region" description="Polar residues" evidence="6">
    <location>
        <begin position="124"/>
        <end position="138"/>
    </location>
</feature>
<evidence type="ECO:0000256" key="5">
    <source>
        <dbReference type="ARBA" id="ARBA00023242"/>
    </source>
</evidence>
<feature type="compositionally biased region" description="Polar residues" evidence="6">
    <location>
        <begin position="400"/>
        <end position="410"/>
    </location>
</feature>
<comment type="caution">
    <text evidence="8">The sequence shown here is derived from an EMBL/GenBank/DDBJ whole genome shotgun (WGS) entry which is preliminary data.</text>
</comment>
<evidence type="ECO:0000256" key="1">
    <source>
        <dbReference type="ARBA" id="ARBA00004123"/>
    </source>
</evidence>
<comment type="similarity">
    <text evidence="2">Belongs to the TAF7 family.</text>
</comment>
<dbReference type="AlphaFoldDB" id="A0A1Y2E2Q8"/>
<evidence type="ECO:0000259" key="7">
    <source>
        <dbReference type="SMART" id="SM01370"/>
    </source>
</evidence>
<feature type="region of interest" description="Disordered" evidence="6">
    <location>
        <begin position="1"/>
        <end position="23"/>
    </location>
</feature>
<dbReference type="SMART" id="SM01370">
    <property type="entry name" value="TAFII55_N"/>
    <property type="match status" value="1"/>
</dbReference>
<keyword evidence="9" id="KW-1185">Reference proteome</keyword>
<dbReference type="OrthoDB" id="153872at2759"/>
<dbReference type="EMBL" id="MCFJ01000005">
    <property type="protein sequence ID" value="ORY65830.1"/>
    <property type="molecule type" value="Genomic_DNA"/>
</dbReference>
<evidence type="ECO:0000313" key="9">
    <source>
        <dbReference type="Proteomes" id="UP000193689"/>
    </source>
</evidence>
<feature type="domain" description="TAFII55 protein conserved region" evidence="7">
    <location>
        <begin position="171"/>
        <end position="333"/>
    </location>
</feature>
<dbReference type="PANTHER" id="PTHR12228:SF0">
    <property type="entry name" value="TATA-BOX BINDING PROTEIN ASSOCIATED FACTOR 7"/>
    <property type="match status" value="1"/>
</dbReference>
<dbReference type="GO" id="GO:0005669">
    <property type="term" value="C:transcription factor TFIID complex"/>
    <property type="evidence" value="ECO:0007669"/>
    <property type="project" value="InterPro"/>
</dbReference>
<dbReference type="STRING" id="1141098.A0A1Y2E2Q8"/>
<feature type="region of interest" description="Disordered" evidence="6">
    <location>
        <begin position="338"/>
        <end position="361"/>
    </location>
</feature>
<protein>
    <submittedName>
        <fullName evidence="8">TAFII55 protein conserved region-domain-containing protein</fullName>
    </submittedName>
</protein>
<feature type="compositionally biased region" description="Acidic residues" evidence="6">
    <location>
        <begin position="158"/>
        <end position="169"/>
    </location>
</feature>
<feature type="region of interest" description="Disordered" evidence="6">
    <location>
        <begin position="54"/>
        <end position="169"/>
    </location>
</feature>
<sequence>MPPPPTADTVHAAASTAFTEKTKPTLKLNTAARQESFGSETATGSAERKTIKIKVSNSQPSTPGATPVVTKTKVGRTTKPTAKLVESKKRGYESDEDMPMAASRGQGSSSRPAKIQKIKMKTGSGKTPTSAYTPTAPISSIKFRPKGEPVKHKAGEAYDSEASDREEDPVRESVMILRAVPGPSTEYLHKVLEEGLIGVPKASGGADVGIQFIDGKERRAMVTVNGIYYAAVLVDLPTITEAMKSWDRKSMMKNSDVTQMLLCFAEVKNEMEAKAIALPAMAQKTELKWPHGLTPPMHDAIHRRFRKVLSEKQLQSTSATVKKLLADDTAALETKAEYLYTEDEDDGGSDMGDEDAEGEDELDDYFGRQNSVDNEEMAIDELDLEAEFEAADEDMAESETPATQLETPTPMTVEAITPAAPLNEPSDDEGEEEEEDVSDDDEDDDEDELDEEELAKEAERREMHEELVALQSKLADQEKELQTMTNPILKQRILNNMKSVKQEISLKRAALGITDDD</sequence>
<evidence type="ECO:0000256" key="2">
    <source>
        <dbReference type="ARBA" id="ARBA00009368"/>
    </source>
</evidence>
<keyword evidence="4" id="KW-0804">Transcription</keyword>
<dbReference type="GO" id="GO:0051123">
    <property type="term" value="P:RNA polymerase II preinitiation complex assembly"/>
    <property type="evidence" value="ECO:0007669"/>
    <property type="project" value="TreeGrafter"/>
</dbReference>
<accession>A0A1Y2E2Q8</accession>
<dbReference type="GO" id="GO:0016251">
    <property type="term" value="F:RNA polymerase II general transcription initiation factor activity"/>
    <property type="evidence" value="ECO:0007669"/>
    <property type="project" value="TreeGrafter"/>
</dbReference>
<feature type="compositionally biased region" description="Basic and acidic residues" evidence="6">
    <location>
        <begin position="145"/>
        <end position="156"/>
    </location>
</feature>
<feature type="compositionally biased region" description="Basic and acidic residues" evidence="6">
    <location>
        <begin position="455"/>
        <end position="465"/>
    </location>
</feature>
<evidence type="ECO:0000313" key="8">
    <source>
        <dbReference type="EMBL" id="ORY65830.1"/>
    </source>
</evidence>
<dbReference type="CDD" id="cd08047">
    <property type="entry name" value="TAF7"/>
    <property type="match status" value="1"/>
</dbReference>
<dbReference type="RefSeq" id="XP_040716794.1">
    <property type="nucleotide sequence ID" value="XM_040855797.1"/>
</dbReference>
<proteinExistence type="inferred from homology"/>
<comment type="subcellular location">
    <subcellularLocation>
        <location evidence="1">Nucleus</location>
    </subcellularLocation>
</comment>
<feature type="compositionally biased region" description="Low complexity" evidence="6">
    <location>
        <begin position="66"/>
        <end position="81"/>
    </location>
</feature>